<dbReference type="InterPro" id="IPR029058">
    <property type="entry name" value="AB_hydrolase_fold"/>
</dbReference>
<dbReference type="Gene3D" id="3.40.50.1820">
    <property type="entry name" value="alpha/beta hydrolase"/>
    <property type="match status" value="1"/>
</dbReference>
<evidence type="ECO:0000313" key="2">
    <source>
        <dbReference type="EMBL" id="MBH5322070.1"/>
    </source>
</evidence>
<evidence type="ECO:0000256" key="1">
    <source>
        <dbReference type="SAM" id="MobiDB-lite"/>
    </source>
</evidence>
<protein>
    <submittedName>
        <fullName evidence="2">DUF3089 domain-containing protein</fullName>
    </submittedName>
</protein>
<dbReference type="Proteomes" id="UP000602442">
    <property type="component" value="Unassembled WGS sequence"/>
</dbReference>
<reference evidence="2 3" key="1">
    <citation type="submission" date="2020-11" db="EMBL/GenBank/DDBJ databases">
        <title>Erythrobacter sediminis sp. nov., a marine bacterium from a tidal flat of Garorim Bay.</title>
        <authorList>
            <person name="Kim D."/>
            <person name="Yoo Y."/>
            <person name="Kim J.-J."/>
        </authorList>
    </citation>
    <scope>NUCLEOTIDE SEQUENCE [LARGE SCALE GENOMIC DNA]</scope>
    <source>
        <strain evidence="2 3">JGD-13</strain>
    </source>
</reference>
<accession>A0ABS0N274</accession>
<evidence type="ECO:0000313" key="3">
    <source>
        <dbReference type="Proteomes" id="UP000602442"/>
    </source>
</evidence>
<dbReference type="Pfam" id="PF11288">
    <property type="entry name" value="DUF3089"/>
    <property type="match status" value="1"/>
</dbReference>
<name>A0ABS0N274_9SPHN</name>
<dbReference type="SUPFAM" id="SSF53474">
    <property type="entry name" value="alpha/beta-Hydrolases"/>
    <property type="match status" value="1"/>
</dbReference>
<dbReference type="EMBL" id="JAEANY010000002">
    <property type="protein sequence ID" value="MBH5322070.1"/>
    <property type="molecule type" value="Genomic_DNA"/>
</dbReference>
<gene>
    <name evidence="2" type="ORF">I5L03_05680</name>
</gene>
<comment type="caution">
    <text evidence="2">The sequence shown here is derived from an EMBL/GenBank/DDBJ whole genome shotgun (WGS) entry which is preliminary data.</text>
</comment>
<proteinExistence type="predicted"/>
<dbReference type="InterPro" id="IPR021440">
    <property type="entry name" value="DUF3089"/>
</dbReference>
<keyword evidence="3" id="KW-1185">Reference proteome</keyword>
<feature type="region of interest" description="Disordered" evidence="1">
    <location>
        <begin position="75"/>
        <end position="95"/>
    </location>
</feature>
<sequence length="386" mass="42237">MRKFLYTIVFLIILVGGAAFVLRLYGEELTEITFVPDSEFVAPDALADNAYQDPAMWFSRPGMSAQNDPARWQPQFEGASEEGEASPPSPTPTPDIERRRFAVFFVHPTSYFDGRQWNAPIDDEESQARARLMVRGMASAFNQASEIWVPRYRQATFGAFITIDPQAQNALDAAYSDIEAAFTFFLDSIPEDMPIVIAGHSQGGYHVTRLLEEQVASTPLQQRVAMAYPIGWPISIEHDLPSLGLPACATAEQGGCIVSWASFADPPEPGQFLRRYTELPGMDGEPRGESPILCVNPLTGELGGSADAELNLGTLVPEDDLSTGTLLAGSVPASCADNGLLIIGNPPDLGQYVLPGNNYHVYDIPLFWQNLNRDVVRRVAAWQPAS</sequence>
<organism evidence="2 3">
    <name type="scientific">Aurantiacibacter sediminis</name>
    <dbReference type="NCBI Taxonomy" id="2793064"/>
    <lineage>
        <taxon>Bacteria</taxon>
        <taxon>Pseudomonadati</taxon>
        <taxon>Pseudomonadota</taxon>
        <taxon>Alphaproteobacteria</taxon>
        <taxon>Sphingomonadales</taxon>
        <taxon>Erythrobacteraceae</taxon>
        <taxon>Aurantiacibacter</taxon>
    </lineage>
</organism>